<feature type="binding site" evidence="6">
    <location>
        <position position="107"/>
    </location>
    <ligand>
        <name>(6R)-10-formyltetrahydrofolate</name>
        <dbReference type="ChEBI" id="CHEBI:195366"/>
    </ligand>
</feature>
<dbReference type="Pfam" id="PF00551">
    <property type="entry name" value="Formyl_trans_N"/>
    <property type="match status" value="1"/>
</dbReference>
<evidence type="ECO:0000256" key="2">
    <source>
        <dbReference type="ARBA" id="ARBA00022679"/>
    </source>
</evidence>
<dbReference type="EC" id="2.1.2.2" evidence="6"/>
<dbReference type="eggNOG" id="COG0299">
    <property type="taxonomic scope" value="Bacteria"/>
</dbReference>
<comment type="similarity">
    <text evidence="4 6">Belongs to the GART family.</text>
</comment>
<dbReference type="FunCoup" id="D4H766">
    <property type="interactions" value="509"/>
</dbReference>
<feature type="active site" description="Proton donor" evidence="6">
    <location>
        <position position="109"/>
    </location>
</feature>
<dbReference type="InterPro" id="IPR036477">
    <property type="entry name" value="Formyl_transf_N_sf"/>
</dbReference>
<dbReference type="PANTHER" id="PTHR43369:SF2">
    <property type="entry name" value="PHOSPHORIBOSYLGLYCINAMIDE FORMYLTRANSFERASE"/>
    <property type="match status" value="1"/>
</dbReference>
<keyword evidence="3 6" id="KW-0658">Purine biosynthesis</keyword>
<dbReference type="InterPro" id="IPR004607">
    <property type="entry name" value="GART"/>
</dbReference>
<dbReference type="HAMAP" id="MF_01930">
    <property type="entry name" value="PurN"/>
    <property type="match status" value="1"/>
</dbReference>
<dbReference type="PaxDb" id="522772-Dacet_3020"/>
<feature type="binding site" evidence="6">
    <location>
        <position position="65"/>
    </location>
    <ligand>
        <name>(6R)-10-formyltetrahydrofolate</name>
        <dbReference type="ChEBI" id="CHEBI:195366"/>
    </ligand>
</feature>
<comment type="function">
    <text evidence="6">Catalyzes the transfer of a formyl group from 10-formyltetrahydrofolate to 5-phospho-ribosyl-glycinamide (GAR), producing 5-phospho-ribosyl-N-formylglycinamide (FGAR) and tetrahydrofolate.</text>
</comment>
<dbReference type="CDD" id="cd08645">
    <property type="entry name" value="FMT_core_GART"/>
    <property type="match status" value="1"/>
</dbReference>
<name>D4H766_DENA2</name>
<evidence type="ECO:0000256" key="1">
    <source>
        <dbReference type="ARBA" id="ARBA00005054"/>
    </source>
</evidence>
<evidence type="ECO:0000256" key="6">
    <source>
        <dbReference type="HAMAP-Rule" id="MF_01930"/>
    </source>
</evidence>
<comment type="pathway">
    <text evidence="1 6">Purine metabolism; IMP biosynthesis via de novo pathway; N(2)-formyl-N(1)-(5-phospho-D-ribosyl)glycinamide from N(1)-(5-phospho-D-ribosyl)glycinamide (10-formyl THF route): step 1/1.</text>
</comment>
<dbReference type="UniPathway" id="UPA00074">
    <property type="reaction ID" value="UER00126"/>
</dbReference>
<dbReference type="InterPro" id="IPR001555">
    <property type="entry name" value="GART_AS"/>
</dbReference>
<dbReference type="RefSeq" id="WP_013012255.1">
    <property type="nucleotide sequence ID" value="NC_013943.1"/>
</dbReference>
<gene>
    <name evidence="6" type="primary">purN</name>
    <name evidence="8" type="ordered locus">Dacet_3020</name>
</gene>
<comment type="catalytic activity">
    <reaction evidence="5 6">
        <text>N(1)-(5-phospho-beta-D-ribosyl)glycinamide + (6R)-10-formyltetrahydrofolate = N(2)-formyl-N(1)-(5-phospho-beta-D-ribosyl)glycinamide + (6S)-5,6,7,8-tetrahydrofolate + H(+)</text>
        <dbReference type="Rhea" id="RHEA:15053"/>
        <dbReference type="ChEBI" id="CHEBI:15378"/>
        <dbReference type="ChEBI" id="CHEBI:57453"/>
        <dbReference type="ChEBI" id="CHEBI:143788"/>
        <dbReference type="ChEBI" id="CHEBI:147286"/>
        <dbReference type="ChEBI" id="CHEBI:195366"/>
        <dbReference type="EC" id="2.1.2.2"/>
    </reaction>
</comment>
<dbReference type="Gene3D" id="3.40.50.170">
    <property type="entry name" value="Formyl transferase, N-terminal domain"/>
    <property type="match status" value="1"/>
</dbReference>
<evidence type="ECO:0000313" key="8">
    <source>
        <dbReference type="EMBL" id="ADD69770.1"/>
    </source>
</evidence>
<dbReference type="Proteomes" id="UP000002012">
    <property type="component" value="Chromosome"/>
</dbReference>
<dbReference type="InterPro" id="IPR002376">
    <property type="entry name" value="Formyl_transf_N"/>
</dbReference>
<sequence length="200" mass="22355">MKKIAVLLSGRGSNFISIKKAVDDGSINGEIVVVISNKADAKGLAFARENGLDGVFVDPKQFESREDYDRELVRILKEKGTELVCLAGFMRIISPVFIEAFRNRILNIHPSLLPSFKGLDAQKQALEFGVRFAGCTVHFVDEEMDNGSIILQAVVPVEQTDTDDDLSARILEQEHKIYPEAVRLFCADKLRTEGRRVFIN</sequence>
<keyword evidence="9" id="KW-1185">Reference proteome</keyword>
<reference evidence="8 9" key="1">
    <citation type="journal article" date="2010" name="Stand. Genomic Sci.">
        <title>Complete genome sequence of Denitrovibrio acetiphilus type strain (N2460).</title>
        <authorList>
            <person name="Kiss H."/>
            <person name="Lang E."/>
            <person name="Lapidus A."/>
            <person name="Copeland A."/>
            <person name="Nolan M."/>
            <person name="Glavina Del Rio T."/>
            <person name="Chen F."/>
            <person name="Lucas S."/>
            <person name="Tice H."/>
            <person name="Cheng J.F."/>
            <person name="Han C."/>
            <person name="Goodwin L."/>
            <person name="Pitluck S."/>
            <person name="Liolios K."/>
            <person name="Pati A."/>
            <person name="Ivanova N."/>
            <person name="Mavromatis K."/>
            <person name="Chen A."/>
            <person name="Palaniappan K."/>
            <person name="Land M."/>
            <person name="Hauser L."/>
            <person name="Chang Y.J."/>
            <person name="Jeffries C.D."/>
            <person name="Detter J.C."/>
            <person name="Brettin T."/>
            <person name="Spring S."/>
            <person name="Rohde M."/>
            <person name="Goker M."/>
            <person name="Woyke T."/>
            <person name="Bristow J."/>
            <person name="Eisen J.A."/>
            <person name="Markowitz V."/>
            <person name="Hugenholtz P."/>
            <person name="Kyrpides N.C."/>
            <person name="Klenk H.P."/>
        </authorList>
    </citation>
    <scope>NUCLEOTIDE SEQUENCE [LARGE SCALE GENOMIC DNA]</scope>
    <source>
        <strain evidence="9">DSM 12809 / NBRC 114555 / N2460</strain>
    </source>
</reference>
<dbReference type="GO" id="GO:0005737">
    <property type="term" value="C:cytoplasm"/>
    <property type="evidence" value="ECO:0007669"/>
    <property type="project" value="TreeGrafter"/>
</dbReference>
<dbReference type="AlphaFoldDB" id="D4H766"/>
<dbReference type="InParanoid" id="D4H766"/>
<protein>
    <recommendedName>
        <fullName evidence="6">Phosphoribosylglycinamide formyltransferase</fullName>
        <ecNumber evidence="6">2.1.2.2</ecNumber>
    </recommendedName>
    <alternativeName>
        <fullName evidence="6">5'-phosphoribosylglycinamide transformylase</fullName>
    </alternativeName>
    <alternativeName>
        <fullName evidence="6">GAR transformylase</fullName>
        <shortName evidence="6">GART</shortName>
    </alternativeName>
</protein>
<dbReference type="PROSITE" id="PS00373">
    <property type="entry name" value="GART"/>
    <property type="match status" value="1"/>
</dbReference>
<dbReference type="EMBL" id="CP001968">
    <property type="protein sequence ID" value="ADD69770.1"/>
    <property type="molecule type" value="Genomic_DNA"/>
</dbReference>
<evidence type="ECO:0000256" key="4">
    <source>
        <dbReference type="ARBA" id="ARBA00038440"/>
    </source>
</evidence>
<feature type="binding site" evidence="6">
    <location>
        <begin position="90"/>
        <end position="93"/>
    </location>
    <ligand>
        <name>(6R)-10-formyltetrahydrofolate</name>
        <dbReference type="ChEBI" id="CHEBI:195366"/>
    </ligand>
</feature>
<feature type="binding site" evidence="6">
    <location>
        <begin position="12"/>
        <end position="14"/>
    </location>
    <ligand>
        <name>N(1)-(5-phospho-beta-D-ribosyl)glycinamide</name>
        <dbReference type="ChEBI" id="CHEBI:143788"/>
    </ligand>
</feature>
<feature type="domain" description="Formyl transferase N-terminal" evidence="7">
    <location>
        <begin position="2"/>
        <end position="182"/>
    </location>
</feature>
<dbReference type="PANTHER" id="PTHR43369">
    <property type="entry name" value="PHOSPHORIBOSYLGLYCINAMIDE FORMYLTRANSFERASE"/>
    <property type="match status" value="1"/>
</dbReference>
<dbReference type="OrthoDB" id="9806170at2"/>
<evidence type="ECO:0000259" key="7">
    <source>
        <dbReference type="Pfam" id="PF00551"/>
    </source>
</evidence>
<evidence type="ECO:0000256" key="3">
    <source>
        <dbReference type="ARBA" id="ARBA00022755"/>
    </source>
</evidence>
<dbReference type="GO" id="GO:0004644">
    <property type="term" value="F:phosphoribosylglycinamide formyltransferase activity"/>
    <property type="evidence" value="ECO:0007669"/>
    <property type="project" value="UniProtKB-UniRule"/>
</dbReference>
<dbReference type="HOGENOM" id="CLU_038395_1_0_0"/>
<organism evidence="8 9">
    <name type="scientific">Denitrovibrio acetiphilus (strain DSM 12809 / NBRC 114555 / N2460)</name>
    <dbReference type="NCBI Taxonomy" id="522772"/>
    <lineage>
        <taxon>Bacteria</taxon>
        <taxon>Pseudomonadati</taxon>
        <taxon>Deferribacterota</taxon>
        <taxon>Deferribacteres</taxon>
        <taxon>Deferribacterales</taxon>
        <taxon>Geovibrionaceae</taxon>
        <taxon>Denitrovibrio</taxon>
    </lineage>
</organism>
<dbReference type="STRING" id="522772.Dacet_3020"/>
<dbReference type="FunFam" id="3.40.50.170:FF:000007">
    <property type="entry name" value="Phosphoribosylglycinamide formyltransferase"/>
    <property type="match status" value="1"/>
</dbReference>
<evidence type="ECO:0000313" key="9">
    <source>
        <dbReference type="Proteomes" id="UP000002012"/>
    </source>
</evidence>
<proteinExistence type="inferred from homology"/>
<dbReference type="GO" id="GO:0006189">
    <property type="term" value="P:'de novo' IMP biosynthetic process"/>
    <property type="evidence" value="ECO:0007669"/>
    <property type="project" value="UniProtKB-UniRule"/>
</dbReference>
<evidence type="ECO:0000256" key="5">
    <source>
        <dbReference type="ARBA" id="ARBA00047664"/>
    </source>
</evidence>
<accession>D4H766</accession>
<keyword evidence="2 6" id="KW-0808">Transferase</keyword>
<dbReference type="KEGG" id="dap:Dacet_3020"/>
<dbReference type="NCBIfam" id="TIGR00639">
    <property type="entry name" value="PurN"/>
    <property type="match status" value="1"/>
</dbReference>
<dbReference type="SUPFAM" id="SSF53328">
    <property type="entry name" value="Formyltransferase"/>
    <property type="match status" value="1"/>
</dbReference>
<feature type="site" description="Raises pKa of active site His" evidence="6">
    <location>
        <position position="145"/>
    </location>
</feature>